<accession>A0A8K0KIT7</accession>
<dbReference type="PANTHER" id="PTHR46289:SF14">
    <property type="entry name" value="DUF4371 DOMAIN-CONTAINING PROTEIN"/>
    <property type="match status" value="1"/>
</dbReference>
<evidence type="ECO:0000313" key="2">
    <source>
        <dbReference type="Proteomes" id="UP000792457"/>
    </source>
</evidence>
<evidence type="ECO:0000313" key="1">
    <source>
        <dbReference type="EMBL" id="KAG8236041.1"/>
    </source>
</evidence>
<keyword evidence="2" id="KW-1185">Reference proteome</keyword>
<reference evidence="1" key="2">
    <citation type="submission" date="2017-10" db="EMBL/GenBank/DDBJ databases">
        <title>Ladona fulva Genome sequencing and assembly.</title>
        <authorList>
            <person name="Murali S."/>
            <person name="Richards S."/>
            <person name="Bandaranaike D."/>
            <person name="Bellair M."/>
            <person name="Blankenburg K."/>
            <person name="Chao H."/>
            <person name="Dinh H."/>
            <person name="Doddapaneni H."/>
            <person name="Dugan-Rocha S."/>
            <person name="Elkadiri S."/>
            <person name="Gnanaolivu R."/>
            <person name="Hernandez B."/>
            <person name="Skinner E."/>
            <person name="Javaid M."/>
            <person name="Lee S."/>
            <person name="Li M."/>
            <person name="Ming W."/>
            <person name="Munidasa M."/>
            <person name="Muniz J."/>
            <person name="Nguyen L."/>
            <person name="Hughes D."/>
            <person name="Osuji N."/>
            <person name="Pu L.-L."/>
            <person name="Puazo M."/>
            <person name="Qu C."/>
            <person name="Quiroz J."/>
            <person name="Raj R."/>
            <person name="Weissenberger G."/>
            <person name="Xin Y."/>
            <person name="Zou X."/>
            <person name="Han Y."/>
            <person name="Worley K."/>
            <person name="Muzny D."/>
            <person name="Gibbs R."/>
        </authorList>
    </citation>
    <scope>NUCLEOTIDE SEQUENCE</scope>
    <source>
        <strain evidence="1">Sampled in the wild</strain>
    </source>
</reference>
<comment type="caution">
    <text evidence="1">The sequence shown here is derived from an EMBL/GenBank/DDBJ whole genome shotgun (WGS) entry which is preliminary data.</text>
</comment>
<dbReference type="PANTHER" id="PTHR46289">
    <property type="entry name" value="52 KDA REPRESSOR OF THE INHIBITOR OF THE PROTEIN KINASE-LIKE PROTEIN-RELATED"/>
    <property type="match status" value="1"/>
</dbReference>
<gene>
    <name evidence="1" type="ORF">J437_LFUL015641</name>
</gene>
<dbReference type="EMBL" id="KZ308981">
    <property type="protein sequence ID" value="KAG8236041.1"/>
    <property type="molecule type" value="Genomic_DNA"/>
</dbReference>
<protein>
    <submittedName>
        <fullName evidence="1">Uncharacterized protein</fullName>
    </submittedName>
</protein>
<organism evidence="1 2">
    <name type="scientific">Ladona fulva</name>
    <name type="common">Scarce chaser dragonfly</name>
    <name type="synonym">Libellula fulva</name>
    <dbReference type="NCBI Taxonomy" id="123851"/>
    <lineage>
        <taxon>Eukaryota</taxon>
        <taxon>Metazoa</taxon>
        <taxon>Ecdysozoa</taxon>
        <taxon>Arthropoda</taxon>
        <taxon>Hexapoda</taxon>
        <taxon>Insecta</taxon>
        <taxon>Pterygota</taxon>
        <taxon>Palaeoptera</taxon>
        <taxon>Odonata</taxon>
        <taxon>Epiprocta</taxon>
        <taxon>Anisoptera</taxon>
        <taxon>Libelluloidea</taxon>
        <taxon>Libellulidae</taxon>
        <taxon>Ladona</taxon>
    </lineage>
</organism>
<reference evidence="1" key="1">
    <citation type="submission" date="2013-04" db="EMBL/GenBank/DDBJ databases">
        <authorList>
            <person name="Qu J."/>
            <person name="Murali S.C."/>
            <person name="Bandaranaike D."/>
            <person name="Bellair M."/>
            <person name="Blankenburg K."/>
            <person name="Chao H."/>
            <person name="Dinh H."/>
            <person name="Doddapaneni H."/>
            <person name="Downs B."/>
            <person name="Dugan-Rocha S."/>
            <person name="Elkadiri S."/>
            <person name="Gnanaolivu R.D."/>
            <person name="Hernandez B."/>
            <person name="Javaid M."/>
            <person name="Jayaseelan J.C."/>
            <person name="Lee S."/>
            <person name="Li M."/>
            <person name="Ming W."/>
            <person name="Munidasa M."/>
            <person name="Muniz J."/>
            <person name="Nguyen L."/>
            <person name="Ongeri F."/>
            <person name="Osuji N."/>
            <person name="Pu L.-L."/>
            <person name="Puazo M."/>
            <person name="Qu C."/>
            <person name="Quiroz J."/>
            <person name="Raj R."/>
            <person name="Weissenberger G."/>
            <person name="Xin Y."/>
            <person name="Zou X."/>
            <person name="Han Y."/>
            <person name="Richards S."/>
            <person name="Worley K."/>
            <person name="Muzny D."/>
            <person name="Gibbs R."/>
        </authorList>
    </citation>
    <scope>NUCLEOTIDE SEQUENCE</scope>
    <source>
        <strain evidence="1">Sampled in the wild</strain>
    </source>
</reference>
<dbReference type="InterPro" id="IPR052958">
    <property type="entry name" value="IFN-induced_PKR_regulator"/>
</dbReference>
<dbReference type="Proteomes" id="UP000792457">
    <property type="component" value="Unassembled WGS sequence"/>
</dbReference>
<sequence>MVLETLSRGTDSNNATRKAAFQMHCAATKSEFIVSVCLIAKYSALLQPVVNALQSKSVDLLQCANHVKKITDIMRKHRGNAVVERENVIIVAEAIAEHLGTDFNMPRVINQQKHRANPPALTSG</sequence>
<proteinExistence type="predicted"/>
<dbReference type="AlphaFoldDB" id="A0A8K0KIT7"/>
<dbReference type="OrthoDB" id="10023262at2759"/>
<feature type="non-terminal residue" evidence="1">
    <location>
        <position position="124"/>
    </location>
</feature>
<name>A0A8K0KIT7_LADFU</name>